<dbReference type="SUPFAM" id="SSF52266">
    <property type="entry name" value="SGNH hydrolase"/>
    <property type="match status" value="1"/>
</dbReference>
<keyword evidence="4" id="KW-0808">Transferase</keyword>
<dbReference type="PANTHER" id="PTHR23028:SF53">
    <property type="entry name" value="ACYL_TRANSF_3 DOMAIN-CONTAINING PROTEIN"/>
    <property type="match status" value="1"/>
</dbReference>
<feature type="transmembrane region" description="Helical" evidence="2">
    <location>
        <begin position="142"/>
        <end position="164"/>
    </location>
</feature>
<dbReference type="GO" id="GO:0016747">
    <property type="term" value="F:acyltransferase activity, transferring groups other than amino-acyl groups"/>
    <property type="evidence" value="ECO:0007669"/>
    <property type="project" value="InterPro"/>
</dbReference>
<evidence type="ECO:0000256" key="2">
    <source>
        <dbReference type="SAM" id="Phobius"/>
    </source>
</evidence>
<sequence length="593" mass="64369">MSSSGPRLPYMPGLDGLRAFAVGGVLLYHAGVSWMPGGFLGVDLFFVLSGYLITSLLLTEYARAGRIDRKRFWLGRARRLLPAAVLVIVVCLIIVALFLPSQLADARADALSSLFYVNNWHQVFADRSYFATFGRPSLFQHLWSLAVEEQFYLIWPLILTFMLTRLSRGKIVAITAAGLVLSAVLMAAIYDPHGDASRVYYGTDTRAAPLLAGALLAFAWPPQRFTGAPGRGAAVVLDVLGAIGVGVLILAMVTWHDYDQWLFRGGFLVAELATVLLIAALVHPAAHIGRVFGVAPMRWIGQRSYGIYLWHWPVMALSRPGVDLHVNRTLIIVGQIALTIGLAALSYTYLEMPVRRGDMRRRIGAVLSRWRPRQRLAVVVGTAAAVIFLVGFAFGRPVGHVASSEASRPLATKAATEGPAAGPGTATTPVEHAKRKRALPRGLLAVGASVMLAAQPALQERFGPKARIDAAVGRQATDILGRLEAYRREGTLPETVVVQMGENGPIWSADVERLKAALKGVKRVVLVNVRVPRSWQAQVNATLDEAVKHWPQARVANWYGASGDAALLYDQAHPDPAGQVVYARVVTKALRAE</sequence>
<feature type="domain" description="Acyltransferase 3" evidence="3">
    <location>
        <begin position="12"/>
        <end position="346"/>
    </location>
</feature>
<dbReference type="InterPro" id="IPR002656">
    <property type="entry name" value="Acyl_transf_3_dom"/>
</dbReference>
<proteinExistence type="predicted"/>
<protein>
    <submittedName>
        <fullName evidence="4">O-acetyltransferase OatA</fullName>
        <ecNumber evidence="4">2.3.1.-</ecNumber>
    </submittedName>
</protein>
<evidence type="ECO:0000313" key="5">
    <source>
        <dbReference type="Proteomes" id="UP001162834"/>
    </source>
</evidence>
<evidence type="ECO:0000256" key="1">
    <source>
        <dbReference type="SAM" id="MobiDB-lite"/>
    </source>
</evidence>
<feature type="transmembrane region" description="Helical" evidence="2">
    <location>
        <begin position="233"/>
        <end position="255"/>
    </location>
</feature>
<feature type="transmembrane region" description="Helical" evidence="2">
    <location>
        <begin position="171"/>
        <end position="190"/>
    </location>
</feature>
<feature type="transmembrane region" description="Helical" evidence="2">
    <location>
        <begin position="37"/>
        <end position="59"/>
    </location>
</feature>
<dbReference type="PANTHER" id="PTHR23028">
    <property type="entry name" value="ACETYLTRANSFERASE"/>
    <property type="match status" value="1"/>
</dbReference>
<dbReference type="InterPro" id="IPR050879">
    <property type="entry name" value="Acyltransferase_3"/>
</dbReference>
<dbReference type="GO" id="GO:0009103">
    <property type="term" value="P:lipopolysaccharide biosynthetic process"/>
    <property type="evidence" value="ECO:0007669"/>
    <property type="project" value="TreeGrafter"/>
</dbReference>
<evidence type="ECO:0000259" key="3">
    <source>
        <dbReference type="Pfam" id="PF01757"/>
    </source>
</evidence>
<dbReference type="AlphaFoldDB" id="A0A9E7C1Y2"/>
<feature type="transmembrane region" description="Helical" evidence="2">
    <location>
        <begin position="80"/>
        <end position="99"/>
    </location>
</feature>
<feature type="compositionally biased region" description="Low complexity" evidence="1">
    <location>
        <begin position="411"/>
        <end position="429"/>
    </location>
</feature>
<keyword evidence="2" id="KW-0812">Transmembrane</keyword>
<keyword evidence="2" id="KW-0472">Membrane</keyword>
<name>A0A9E7C1Y2_9ACTN</name>
<dbReference type="KEGG" id="sbae:DSM104329_03309"/>
<gene>
    <name evidence="4" type="primary">oatA_2</name>
    <name evidence="4" type="ORF">DSM104329_03309</name>
</gene>
<keyword evidence="4" id="KW-0012">Acyltransferase</keyword>
<feature type="transmembrane region" description="Helical" evidence="2">
    <location>
        <begin position="261"/>
        <end position="284"/>
    </location>
</feature>
<dbReference type="Proteomes" id="UP001162834">
    <property type="component" value="Chromosome"/>
</dbReference>
<reference evidence="4" key="1">
    <citation type="journal article" date="2022" name="Int. J. Syst. Evol. Microbiol.">
        <title>Pseudomonas aegrilactucae sp. nov. and Pseudomonas morbosilactucae sp. nov., pathogens causing bacterial rot of lettuce in Japan.</title>
        <authorList>
            <person name="Sawada H."/>
            <person name="Fujikawa T."/>
            <person name="Satou M."/>
        </authorList>
    </citation>
    <scope>NUCLEOTIDE SEQUENCE</scope>
    <source>
        <strain evidence="4">0166_1</strain>
    </source>
</reference>
<dbReference type="Pfam" id="PF01757">
    <property type="entry name" value="Acyl_transf_3"/>
    <property type="match status" value="1"/>
</dbReference>
<accession>A0A9E7C1Y2</accession>
<evidence type="ECO:0000313" key="4">
    <source>
        <dbReference type="EMBL" id="UGS36898.1"/>
    </source>
</evidence>
<keyword evidence="2" id="KW-1133">Transmembrane helix</keyword>
<organism evidence="4 5">
    <name type="scientific">Capillimicrobium parvum</name>
    <dbReference type="NCBI Taxonomy" id="2884022"/>
    <lineage>
        <taxon>Bacteria</taxon>
        <taxon>Bacillati</taxon>
        <taxon>Actinomycetota</taxon>
        <taxon>Thermoleophilia</taxon>
        <taxon>Solirubrobacterales</taxon>
        <taxon>Capillimicrobiaceae</taxon>
        <taxon>Capillimicrobium</taxon>
    </lineage>
</organism>
<feature type="region of interest" description="Disordered" evidence="1">
    <location>
        <begin position="405"/>
        <end position="433"/>
    </location>
</feature>
<dbReference type="EMBL" id="CP087164">
    <property type="protein sequence ID" value="UGS36898.1"/>
    <property type="molecule type" value="Genomic_DNA"/>
</dbReference>
<dbReference type="EC" id="2.3.1.-" evidence="4"/>
<feature type="transmembrane region" description="Helical" evidence="2">
    <location>
        <begin position="328"/>
        <end position="350"/>
    </location>
</feature>
<keyword evidence="5" id="KW-1185">Reference proteome</keyword>
<dbReference type="GO" id="GO:0016020">
    <property type="term" value="C:membrane"/>
    <property type="evidence" value="ECO:0007669"/>
    <property type="project" value="TreeGrafter"/>
</dbReference>
<feature type="transmembrane region" description="Helical" evidence="2">
    <location>
        <begin position="376"/>
        <end position="395"/>
    </location>
</feature>